<evidence type="ECO:0000256" key="1">
    <source>
        <dbReference type="ARBA" id="ARBA00023002"/>
    </source>
</evidence>
<gene>
    <name evidence="4" type="primary">porA</name>
    <name evidence="4" type="ORF">CH333_09320</name>
</gene>
<reference evidence="4 5" key="1">
    <citation type="submission" date="2017-07" db="EMBL/GenBank/DDBJ databases">
        <title>Recovery of genomes from metagenomes via a dereplication, aggregation, and scoring strategy.</title>
        <authorList>
            <person name="Sieber C.M."/>
            <person name="Probst A.J."/>
            <person name="Sharrar A."/>
            <person name="Thomas B.C."/>
            <person name="Hess M."/>
            <person name="Tringe S.G."/>
            <person name="Banfield J.F."/>
        </authorList>
    </citation>
    <scope>NUCLEOTIDE SEQUENCE [LARGE SCALE GENOMIC DNA]</scope>
    <source>
        <strain evidence="4">JGI_Cruoil_03_44_89</strain>
    </source>
</reference>
<feature type="domain" description="Pyruvate flavodoxin/ferredoxin oxidoreductase pyrimidine binding" evidence="2">
    <location>
        <begin position="14"/>
        <end position="230"/>
    </location>
</feature>
<evidence type="ECO:0000313" key="4">
    <source>
        <dbReference type="EMBL" id="OYD13999.1"/>
    </source>
</evidence>
<dbReference type="InterPro" id="IPR050722">
    <property type="entry name" value="Pyruvate:ferred/Flavod_OxRd"/>
</dbReference>
<evidence type="ECO:0000259" key="2">
    <source>
        <dbReference type="Pfam" id="PF01855"/>
    </source>
</evidence>
<dbReference type="SUPFAM" id="SSF52518">
    <property type="entry name" value="Thiamin diphosphate-binding fold (THDP-binding)"/>
    <property type="match status" value="1"/>
</dbReference>
<dbReference type="CDD" id="cd07034">
    <property type="entry name" value="TPP_PYR_PFOR_IOR-alpha_like"/>
    <property type="match status" value="1"/>
</dbReference>
<dbReference type="EMBL" id="NOZQ01000209">
    <property type="protein sequence ID" value="OYD13999.1"/>
    <property type="molecule type" value="Genomic_DNA"/>
</dbReference>
<proteinExistence type="predicted"/>
<dbReference type="Gene3D" id="3.40.50.920">
    <property type="match status" value="1"/>
</dbReference>
<keyword evidence="1" id="KW-0560">Oxidoreductase</keyword>
<comment type="caution">
    <text evidence="4">The sequence shown here is derived from an EMBL/GenBank/DDBJ whole genome shotgun (WGS) entry which is preliminary data.</text>
</comment>
<dbReference type="FunFam" id="3.40.50.920:FF:000010">
    <property type="entry name" value="Pyruvate ferredoxin oxidoreductase, alpha subunit"/>
    <property type="match status" value="1"/>
</dbReference>
<dbReference type="SUPFAM" id="SSF52922">
    <property type="entry name" value="TK C-terminal domain-like"/>
    <property type="match status" value="1"/>
</dbReference>
<dbReference type="InterPro" id="IPR002880">
    <property type="entry name" value="Pyrv_Fd/Flavodoxin_OxRdtase_N"/>
</dbReference>
<dbReference type="PANTHER" id="PTHR32154:SF0">
    <property type="entry name" value="PYRUVATE-FLAVODOXIN OXIDOREDUCTASE-RELATED"/>
    <property type="match status" value="1"/>
</dbReference>
<dbReference type="GO" id="GO:0019752">
    <property type="term" value="P:carboxylic acid metabolic process"/>
    <property type="evidence" value="ECO:0007669"/>
    <property type="project" value="UniProtKB-ARBA"/>
</dbReference>
<dbReference type="Proteomes" id="UP000215215">
    <property type="component" value="Unassembled WGS sequence"/>
</dbReference>
<accession>A0A235BPR9</accession>
<name>A0A235BPR9_UNCW3</name>
<dbReference type="Gene3D" id="3.40.50.970">
    <property type="match status" value="1"/>
</dbReference>
<sequence>MRKLMMGNHALSYGAKLSRVQVIAAYPITPQTQVVELLSEMCANGELDAKFVKVESEHSALAASIGASAAGTRAFTATSSQGLALMHEMIHWAVGARTPVVLGNINRAMAPPWSIWTEQNDSLSQRDTGIMQVYCESNQEVQDTVIQSYKVAEKVLLPCMLVLDAFYLSHTYEPVDIPEQKLVDKYLPKFNPPYKLDPDDVHAFGGLTDAKWYYELRYKIESAIERARGEWRKADDEFGEIFGRKYGLVEDYKCEDADIMLVTSGTITGTARVTVDMLRDEGKKIGILKIRVFRPFPTDEVRDILGGAKKVACIDRNISFGQSGVFFEEIKSALYNSSHRPQIWGYIAGLGGRDVTPDTIREIVKRTEESDKPQELIWIGLKK</sequence>
<dbReference type="GO" id="GO:0016903">
    <property type="term" value="F:oxidoreductase activity, acting on the aldehyde or oxo group of donors"/>
    <property type="evidence" value="ECO:0007669"/>
    <property type="project" value="UniProtKB-ARBA"/>
</dbReference>
<dbReference type="PANTHER" id="PTHR32154">
    <property type="entry name" value="PYRUVATE-FLAVODOXIN OXIDOREDUCTASE-RELATED"/>
    <property type="match status" value="1"/>
</dbReference>
<dbReference type="Pfam" id="PF17147">
    <property type="entry name" value="PFOR_II"/>
    <property type="match status" value="1"/>
</dbReference>
<feature type="domain" description="Pyruvate:ferredoxin oxidoreductase core" evidence="3">
    <location>
        <begin position="257"/>
        <end position="360"/>
    </location>
</feature>
<protein>
    <submittedName>
        <fullName evidence="4">Pyruvate ferredoxin oxidoreductase</fullName>
    </submittedName>
</protein>
<keyword evidence="4" id="KW-0670">Pyruvate</keyword>
<dbReference type="GO" id="GO:0006979">
    <property type="term" value="P:response to oxidative stress"/>
    <property type="evidence" value="ECO:0007669"/>
    <property type="project" value="TreeGrafter"/>
</dbReference>
<dbReference type="Pfam" id="PF01855">
    <property type="entry name" value="POR_N"/>
    <property type="match status" value="1"/>
</dbReference>
<evidence type="ECO:0000313" key="5">
    <source>
        <dbReference type="Proteomes" id="UP000215215"/>
    </source>
</evidence>
<organism evidence="4 5">
    <name type="scientific">candidate division WOR-3 bacterium JGI_Cruoil_03_44_89</name>
    <dbReference type="NCBI Taxonomy" id="1973748"/>
    <lineage>
        <taxon>Bacteria</taxon>
        <taxon>Bacteria division WOR-3</taxon>
    </lineage>
</organism>
<dbReference type="InterPro" id="IPR029061">
    <property type="entry name" value="THDP-binding"/>
</dbReference>
<dbReference type="InterPro" id="IPR009014">
    <property type="entry name" value="Transketo_C/PFOR_II"/>
</dbReference>
<dbReference type="InterPro" id="IPR033412">
    <property type="entry name" value="PFOR_II"/>
</dbReference>
<dbReference type="AlphaFoldDB" id="A0A235BPR9"/>
<evidence type="ECO:0000259" key="3">
    <source>
        <dbReference type="Pfam" id="PF17147"/>
    </source>
</evidence>
<dbReference type="FunFam" id="3.40.50.970:FF:000012">
    <property type="entry name" value="Pyruvate:ferredoxin (Flavodoxin) oxidoreductase"/>
    <property type="match status" value="1"/>
</dbReference>